<feature type="domain" description="Response regulatory" evidence="15">
    <location>
        <begin position="921"/>
        <end position="1036"/>
    </location>
</feature>
<evidence type="ECO:0000313" key="16">
    <source>
        <dbReference type="EMBL" id="MCB8874134.1"/>
    </source>
</evidence>
<dbReference type="SUPFAM" id="SSF52172">
    <property type="entry name" value="CheY-like"/>
    <property type="match status" value="1"/>
</dbReference>
<keyword evidence="8" id="KW-0418">Kinase</keyword>
<keyword evidence="5 12" id="KW-0597">Phosphoprotein</keyword>
<dbReference type="SMART" id="SM00448">
    <property type="entry name" value="REC"/>
    <property type="match status" value="1"/>
</dbReference>
<dbReference type="SUPFAM" id="SSF55874">
    <property type="entry name" value="ATPase domain of HSP90 chaperone/DNA topoisomerase II/histidine kinase"/>
    <property type="match status" value="1"/>
</dbReference>
<feature type="transmembrane region" description="Helical" evidence="13">
    <location>
        <begin position="51"/>
        <end position="75"/>
    </location>
</feature>
<evidence type="ECO:0000259" key="14">
    <source>
        <dbReference type="PROSITE" id="PS50109"/>
    </source>
</evidence>
<evidence type="ECO:0000256" key="2">
    <source>
        <dbReference type="ARBA" id="ARBA00004236"/>
    </source>
</evidence>
<dbReference type="SMART" id="SM00387">
    <property type="entry name" value="HATPase_c"/>
    <property type="match status" value="1"/>
</dbReference>
<keyword evidence="17" id="KW-1185">Reference proteome</keyword>
<feature type="transmembrane region" description="Helical" evidence="13">
    <location>
        <begin position="313"/>
        <end position="334"/>
    </location>
</feature>
<evidence type="ECO:0000256" key="11">
    <source>
        <dbReference type="ARBA" id="ARBA00023136"/>
    </source>
</evidence>
<dbReference type="PANTHER" id="PTHR43047">
    <property type="entry name" value="TWO-COMPONENT HISTIDINE PROTEIN KINASE"/>
    <property type="match status" value="1"/>
</dbReference>
<evidence type="ECO:0000256" key="13">
    <source>
        <dbReference type="SAM" id="Phobius"/>
    </source>
</evidence>
<dbReference type="InterPro" id="IPR003594">
    <property type="entry name" value="HATPase_dom"/>
</dbReference>
<feature type="transmembrane region" description="Helical" evidence="13">
    <location>
        <begin position="225"/>
        <end position="245"/>
    </location>
</feature>
<feature type="transmembrane region" description="Helical" evidence="13">
    <location>
        <begin position="81"/>
        <end position="103"/>
    </location>
</feature>
<evidence type="ECO:0000256" key="6">
    <source>
        <dbReference type="ARBA" id="ARBA00022679"/>
    </source>
</evidence>
<keyword evidence="7" id="KW-0547">Nucleotide-binding</keyword>
<comment type="subcellular location">
    <subcellularLocation>
        <location evidence="2">Cell membrane</location>
    </subcellularLocation>
</comment>
<keyword evidence="13" id="KW-1133">Transmembrane helix</keyword>
<evidence type="ECO:0000256" key="10">
    <source>
        <dbReference type="ARBA" id="ARBA00023012"/>
    </source>
</evidence>
<dbReference type="InterPro" id="IPR011006">
    <property type="entry name" value="CheY-like_superfamily"/>
</dbReference>
<keyword evidence="10" id="KW-0902">Two-component regulatory system</keyword>
<dbReference type="PROSITE" id="PS50109">
    <property type="entry name" value="HIS_KIN"/>
    <property type="match status" value="1"/>
</dbReference>
<keyword evidence="13" id="KW-0812">Transmembrane</keyword>
<feature type="transmembrane region" description="Helical" evidence="13">
    <location>
        <begin position="188"/>
        <end position="205"/>
    </location>
</feature>
<dbReference type="CDD" id="cd00082">
    <property type="entry name" value="HisKA"/>
    <property type="match status" value="1"/>
</dbReference>
<reference evidence="16" key="2">
    <citation type="submission" date="2021-01" db="EMBL/GenBank/DDBJ databases">
        <authorList>
            <person name="Mieszkin S."/>
            <person name="Pouder E."/>
            <person name="Alain K."/>
        </authorList>
    </citation>
    <scope>NUCLEOTIDE SEQUENCE</scope>
    <source>
        <strain evidence="16">HW T2.11</strain>
    </source>
</reference>
<sequence length="1123" mass="122374">MTTPSGSARLARQRITRTRREYNRWVANQTLEDYALRFTAKSARKWTALRVANTALGAVSFLALEAIGGTITLAYGFQNSILAIAFVSVMIFLISIPICAHAARAGVDVDLLTRGAGFGYIGSTITSLIYASFTFIFFGIEAVILASMLQSFFGVPEWLGYILCAIVILPLVTHGITFISRFQLWTQPIWFVLNLVPIIAVLVTHPDWLPGWTRFAGQHGRAAGFDLAGFGAAASILFAMITQTAEQVDFIRFLPPQSAIGARRWWTALILGGPGWIAIDVIKLLAGSLLAYVALQSGMLPDDAVQPAQMYRLAFQTIASSPVAIMLTCALVVVSQVKINITNAYAGSLAWSNFFSRLTHSHPGRVIWLIFNIVIALLLMETGVTKTIQHTLVVYSNVAAAWMGALVADLVVNKRLGLSPKGIEFKRAHLFDINPVGVGAMLLAVIVSLSAYAGLLGRGPAALSTFIAFGGAFLVAPLIAWGTGGRTYLARRGRAAWASRGTIACSVCEHAFEPEDMAYCPVYTGPICSLCCSLDARCHDACKPHGRVAEQVAKSFRFVMPAPVIALMRVRVARFIGVLFLFAAGTGLLLIAIDAQTVSSGPISKAAANAAFWKTFLVMLVIGGVVSWLAVLAQESRRAAEEETRRQTVLLLDEISAHRQTDAELQRAKETAEAASRAKSRYVVGISHELRSPLNAILGYAQLLEKDADIPARKREGLRIIRRSGEHLTALIGGLLDISKIEAGHIELYRDEIRLPEFLDHLVQMMRLQAETKGIALHYRADPLPRLVYADEHRLRQVLINLLSNAIKFTTEGSVTFTVRYRSQVAEFDVTDTGRGIAEADLIRIFEPFQRAGDQSVPGTGLGLTIVRLLTEVMGGEVTATSTLGEGSRFRLRLLLSEAAETLKPSPPALEITGYRGRRLTVLVADDDATQRSLMLDLLTPLGFTVVGAAGGAECLALTEQWRPDLFLLDLSMPDATGWDLAQRLREEVRAKAPIVIVSANARELEVAPREGQFHDDVMAKPVRLDLLLESIGRLLALDWTRLETEALPATADEGADLTAQQLGELRELAAIGYVRGIRQRLDALVEEQPALDPTLTPLRALIADYRLDAFIAALDEMAGRRP</sequence>
<feature type="transmembrane region" description="Helical" evidence="13">
    <location>
        <begin position="115"/>
        <end position="138"/>
    </location>
</feature>
<dbReference type="AlphaFoldDB" id="A0A963YPA7"/>
<feature type="transmembrane region" description="Helical" evidence="13">
    <location>
        <begin position="158"/>
        <end position="176"/>
    </location>
</feature>
<dbReference type="EC" id="2.7.13.3" evidence="3"/>
<dbReference type="PRINTS" id="PR00344">
    <property type="entry name" value="BCTRLSENSOR"/>
</dbReference>
<dbReference type="EMBL" id="JAESVB010000001">
    <property type="protein sequence ID" value="MCB8874134.1"/>
    <property type="molecule type" value="Genomic_DNA"/>
</dbReference>
<comment type="catalytic activity">
    <reaction evidence="1">
        <text>ATP + protein L-histidine = ADP + protein N-phospho-L-histidine.</text>
        <dbReference type="EC" id="2.7.13.3"/>
    </reaction>
</comment>
<evidence type="ECO:0000256" key="12">
    <source>
        <dbReference type="PROSITE-ProRule" id="PRU00169"/>
    </source>
</evidence>
<evidence type="ECO:0000259" key="15">
    <source>
        <dbReference type="PROSITE" id="PS50110"/>
    </source>
</evidence>
<dbReference type="GO" id="GO:0005886">
    <property type="term" value="C:plasma membrane"/>
    <property type="evidence" value="ECO:0007669"/>
    <property type="project" value="UniProtKB-SubCell"/>
</dbReference>
<feature type="transmembrane region" description="Helical" evidence="13">
    <location>
        <begin position="613"/>
        <end position="633"/>
    </location>
</feature>
<dbReference type="InterPro" id="IPR036890">
    <property type="entry name" value="HATPase_C_sf"/>
</dbReference>
<dbReference type="CDD" id="cd16922">
    <property type="entry name" value="HATPase_EvgS-ArcB-TorS-like"/>
    <property type="match status" value="1"/>
</dbReference>
<keyword evidence="11 13" id="KW-0472">Membrane</keyword>
<evidence type="ECO:0000313" key="17">
    <source>
        <dbReference type="Proteomes" id="UP000708298"/>
    </source>
</evidence>
<reference evidence="16" key="1">
    <citation type="journal article" date="2021" name="Microorganisms">
        <title>Acidisoma silvae sp. nov. and Acidisomacellulosilytica sp. nov., Two Acidophilic Bacteria Isolated from Decaying Wood, Hydrolyzing Cellulose and Producing Poly-3-hydroxybutyrate.</title>
        <authorList>
            <person name="Mieszkin S."/>
            <person name="Pouder E."/>
            <person name="Uroz S."/>
            <person name="Simon-Colin C."/>
            <person name="Alain K."/>
        </authorList>
    </citation>
    <scope>NUCLEOTIDE SEQUENCE</scope>
    <source>
        <strain evidence="16">HW T2.11</strain>
    </source>
</reference>
<dbReference type="InterPro" id="IPR003661">
    <property type="entry name" value="HisK_dim/P_dom"/>
</dbReference>
<evidence type="ECO:0000256" key="8">
    <source>
        <dbReference type="ARBA" id="ARBA00022777"/>
    </source>
</evidence>
<evidence type="ECO:0000256" key="1">
    <source>
        <dbReference type="ARBA" id="ARBA00000085"/>
    </source>
</evidence>
<feature type="domain" description="Histidine kinase" evidence="14">
    <location>
        <begin position="685"/>
        <end position="898"/>
    </location>
</feature>
<dbReference type="Gene3D" id="3.40.50.2300">
    <property type="match status" value="1"/>
</dbReference>
<dbReference type="Pfam" id="PF02518">
    <property type="entry name" value="HATPase_c"/>
    <property type="match status" value="1"/>
</dbReference>
<evidence type="ECO:0000256" key="3">
    <source>
        <dbReference type="ARBA" id="ARBA00012438"/>
    </source>
</evidence>
<dbReference type="Gene3D" id="3.30.565.10">
    <property type="entry name" value="Histidine kinase-like ATPase, C-terminal domain"/>
    <property type="match status" value="1"/>
</dbReference>
<evidence type="ECO:0000256" key="5">
    <source>
        <dbReference type="ARBA" id="ARBA00022553"/>
    </source>
</evidence>
<dbReference type="InterPro" id="IPR005467">
    <property type="entry name" value="His_kinase_dom"/>
</dbReference>
<feature type="transmembrane region" description="Helical" evidence="13">
    <location>
        <begin position="575"/>
        <end position="593"/>
    </location>
</feature>
<feature type="transmembrane region" description="Helical" evidence="13">
    <location>
        <begin position="366"/>
        <end position="386"/>
    </location>
</feature>
<dbReference type="Gene3D" id="1.10.4160.10">
    <property type="entry name" value="Hydantoin permease"/>
    <property type="match status" value="1"/>
</dbReference>
<dbReference type="Proteomes" id="UP000708298">
    <property type="component" value="Unassembled WGS sequence"/>
</dbReference>
<keyword evidence="4" id="KW-1003">Cell membrane</keyword>
<evidence type="ECO:0000256" key="4">
    <source>
        <dbReference type="ARBA" id="ARBA00022475"/>
    </source>
</evidence>
<feature type="modified residue" description="4-aspartylphosphate" evidence="12">
    <location>
        <position position="970"/>
    </location>
</feature>
<dbReference type="PANTHER" id="PTHR43047:SF64">
    <property type="entry name" value="HISTIDINE KINASE CONTAINING CHEY-HOMOLOGOUS RECEIVER DOMAIN AND PAS DOMAIN-RELATED"/>
    <property type="match status" value="1"/>
</dbReference>
<dbReference type="InterPro" id="IPR004358">
    <property type="entry name" value="Sig_transdc_His_kin-like_C"/>
</dbReference>
<dbReference type="Pfam" id="PF00512">
    <property type="entry name" value="HisKA"/>
    <property type="match status" value="1"/>
</dbReference>
<dbReference type="Gene3D" id="1.10.287.130">
    <property type="match status" value="1"/>
</dbReference>
<organism evidence="16 17">
    <name type="scientific">Acidisoma silvae</name>
    <dbReference type="NCBI Taxonomy" id="2802396"/>
    <lineage>
        <taxon>Bacteria</taxon>
        <taxon>Pseudomonadati</taxon>
        <taxon>Pseudomonadota</taxon>
        <taxon>Alphaproteobacteria</taxon>
        <taxon>Acetobacterales</taxon>
        <taxon>Acidocellaceae</taxon>
        <taxon>Acidisoma</taxon>
    </lineage>
</organism>
<evidence type="ECO:0000256" key="9">
    <source>
        <dbReference type="ARBA" id="ARBA00022840"/>
    </source>
</evidence>
<dbReference type="SMART" id="SM00388">
    <property type="entry name" value="HisKA"/>
    <property type="match status" value="1"/>
</dbReference>
<dbReference type="GO" id="GO:0000155">
    <property type="term" value="F:phosphorelay sensor kinase activity"/>
    <property type="evidence" value="ECO:0007669"/>
    <property type="project" value="InterPro"/>
</dbReference>
<dbReference type="InterPro" id="IPR036097">
    <property type="entry name" value="HisK_dim/P_sf"/>
</dbReference>
<comment type="caution">
    <text evidence="16">The sequence shown here is derived from an EMBL/GenBank/DDBJ whole genome shotgun (WGS) entry which is preliminary data.</text>
</comment>
<feature type="transmembrane region" description="Helical" evidence="13">
    <location>
        <begin position="461"/>
        <end position="484"/>
    </location>
</feature>
<dbReference type="Pfam" id="PF00072">
    <property type="entry name" value="Response_reg"/>
    <property type="match status" value="1"/>
</dbReference>
<keyword evidence="9" id="KW-0067">ATP-binding</keyword>
<dbReference type="InterPro" id="IPR001789">
    <property type="entry name" value="Sig_transdc_resp-reg_receiver"/>
</dbReference>
<feature type="transmembrane region" description="Helical" evidence="13">
    <location>
        <begin position="266"/>
        <end position="293"/>
    </location>
</feature>
<gene>
    <name evidence="16" type="ORF">ASILVAE211_02985</name>
</gene>
<proteinExistence type="predicted"/>
<feature type="transmembrane region" description="Helical" evidence="13">
    <location>
        <begin position="392"/>
        <end position="412"/>
    </location>
</feature>
<feature type="transmembrane region" description="Helical" evidence="13">
    <location>
        <begin position="433"/>
        <end position="455"/>
    </location>
</feature>
<keyword evidence="6" id="KW-0808">Transferase</keyword>
<dbReference type="GO" id="GO:0005524">
    <property type="term" value="F:ATP binding"/>
    <property type="evidence" value="ECO:0007669"/>
    <property type="project" value="UniProtKB-KW"/>
</dbReference>
<accession>A0A963YPA7</accession>
<dbReference type="SUPFAM" id="SSF47384">
    <property type="entry name" value="Homodimeric domain of signal transducing histidine kinase"/>
    <property type="match status" value="1"/>
</dbReference>
<protein>
    <recommendedName>
        <fullName evidence="3">histidine kinase</fullName>
        <ecNumber evidence="3">2.7.13.3</ecNumber>
    </recommendedName>
</protein>
<dbReference type="FunFam" id="3.30.565.10:FF:000023">
    <property type="entry name" value="PAS domain-containing sensor histidine kinase"/>
    <property type="match status" value="1"/>
</dbReference>
<evidence type="ECO:0000256" key="7">
    <source>
        <dbReference type="ARBA" id="ARBA00022741"/>
    </source>
</evidence>
<name>A0A963YPA7_9PROT</name>
<dbReference type="PROSITE" id="PS50110">
    <property type="entry name" value="RESPONSE_REGULATORY"/>
    <property type="match status" value="1"/>
</dbReference>
<dbReference type="CDD" id="cd17546">
    <property type="entry name" value="REC_hyHK_CKI1_RcsC-like"/>
    <property type="match status" value="1"/>
</dbReference>